<feature type="transmembrane region" description="Helical" evidence="6">
    <location>
        <begin position="12"/>
        <end position="31"/>
    </location>
</feature>
<dbReference type="AlphaFoldDB" id="A0A381ZLB8"/>
<name>A0A381ZLB8_9ZZZZ</name>
<dbReference type="GO" id="GO:0017089">
    <property type="term" value="F:glycolipid transfer activity"/>
    <property type="evidence" value="ECO:0007669"/>
    <property type="project" value="TreeGrafter"/>
</dbReference>
<sequence>VLEFSSVKERNLERAVLLGVMLALIGLGTWLQQTFLNTDKPLAPPVASHEPDYSIHNFTATGRDAKGVVYVLEADRLVHFPDDNTALIDNPHLVQYQDGKDFRHTYSDSGWVSSDGTEVLLTGHVRVVQGRTADDPGSVTTTERMKVQLKRGTGG</sequence>
<gene>
    <name evidence="7" type="ORF">METZ01_LOCUS142992</name>
</gene>
<keyword evidence="3 6" id="KW-0812">Transmembrane</keyword>
<evidence type="ECO:0000256" key="3">
    <source>
        <dbReference type="ARBA" id="ARBA00022692"/>
    </source>
</evidence>
<protein>
    <recommendedName>
        <fullName evidence="8">LPS export ABC transporter periplasmic protein LptC</fullName>
    </recommendedName>
</protein>
<keyword evidence="2" id="KW-0997">Cell inner membrane</keyword>
<dbReference type="InterPro" id="IPR052363">
    <property type="entry name" value="LPS_export_LptC"/>
</dbReference>
<dbReference type="GO" id="GO:0005886">
    <property type="term" value="C:plasma membrane"/>
    <property type="evidence" value="ECO:0007669"/>
    <property type="project" value="InterPro"/>
</dbReference>
<dbReference type="NCBIfam" id="TIGR04409">
    <property type="entry name" value="LptC_YrbK"/>
    <property type="match status" value="1"/>
</dbReference>
<evidence type="ECO:0000256" key="6">
    <source>
        <dbReference type="SAM" id="Phobius"/>
    </source>
</evidence>
<keyword evidence="5 6" id="KW-0472">Membrane</keyword>
<reference evidence="7" key="1">
    <citation type="submission" date="2018-05" db="EMBL/GenBank/DDBJ databases">
        <authorList>
            <person name="Lanie J.A."/>
            <person name="Ng W.-L."/>
            <person name="Kazmierczak K.M."/>
            <person name="Andrzejewski T.M."/>
            <person name="Davidsen T.M."/>
            <person name="Wayne K.J."/>
            <person name="Tettelin H."/>
            <person name="Glass J.I."/>
            <person name="Rusch D."/>
            <person name="Podicherti R."/>
            <person name="Tsui H.-C.T."/>
            <person name="Winkler M.E."/>
        </authorList>
    </citation>
    <scope>NUCLEOTIDE SEQUENCE</scope>
</reference>
<dbReference type="InterPro" id="IPR026265">
    <property type="entry name" value="LptC"/>
</dbReference>
<evidence type="ECO:0000256" key="1">
    <source>
        <dbReference type="ARBA" id="ARBA00022475"/>
    </source>
</evidence>
<evidence type="ECO:0000256" key="2">
    <source>
        <dbReference type="ARBA" id="ARBA00022519"/>
    </source>
</evidence>
<dbReference type="Gene3D" id="2.60.450.10">
    <property type="entry name" value="Lipopolysaccharide (LPS) transport protein A like domain"/>
    <property type="match status" value="1"/>
</dbReference>
<dbReference type="GO" id="GO:0015221">
    <property type="term" value="F:lipopolysaccharide transmembrane transporter activity"/>
    <property type="evidence" value="ECO:0007669"/>
    <property type="project" value="InterPro"/>
</dbReference>
<proteinExistence type="predicted"/>
<dbReference type="Pfam" id="PF06835">
    <property type="entry name" value="LptC"/>
    <property type="match status" value="1"/>
</dbReference>
<dbReference type="GO" id="GO:0030288">
    <property type="term" value="C:outer membrane-bounded periplasmic space"/>
    <property type="evidence" value="ECO:0007669"/>
    <property type="project" value="TreeGrafter"/>
</dbReference>
<keyword evidence="4 6" id="KW-1133">Transmembrane helix</keyword>
<evidence type="ECO:0000313" key="7">
    <source>
        <dbReference type="EMBL" id="SVA90138.1"/>
    </source>
</evidence>
<dbReference type="PANTHER" id="PTHR37481">
    <property type="entry name" value="LIPOPOLYSACCHARIDE EXPORT SYSTEM PROTEIN LPTC"/>
    <property type="match status" value="1"/>
</dbReference>
<evidence type="ECO:0008006" key="8">
    <source>
        <dbReference type="Google" id="ProtNLM"/>
    </source>
</evidence>
<dbReference type="PANTHER" id="PTHR37481:SF1">
    <property type="entry name" value="LIPOPOLYSACCHARIDE EXPORT SYSTEM PROTEIN LPTC"/>
    <property type="match status" value="1"/>
</dbReference>
<organism evidence="7">
    <name type="scientific">marine metagenome</name>
    <dbReference type="NCBI Taxonomy" id="408172"/>
    <lineage>
        <taxon>unclassified sequences</taxon>
        <taxon>metagenomes</taxon>
        <taxon>ecological metagenomes</taxon>
    </lineage>
</organism>
<accession>A0A381ZLB8</accession>
<evidence type="ECO:0000256" key="5">
    <source>
        <dbReference type="ARBA" id="ARBA00023136"/>
    </source>
</evidence>
<evidence type="ECO:0000256" key="4">
    <source>
        <dbReference type="ARBA" id="ARBA00022989"/>
    </source>
</evidence>
<keyword evidence="1" id="KW-1003">Cell membrane</keyword>
<feature type="non-terminal residue" evidence="7">
    <location>
        <position position="1"/>
    </location>
</feature>
<dbReference type="InterPro" id="IPR010664">
    <property type="entry name" value="LipoPS_assembly_LptC-rel"/>
</dbReference>
<dbReference type="EMBL" id="UINC01021800">
    <property type="protein sequence ID" value="SVA90138.1"/>
    <property type="molecule type" value="Genomic_DNA"/>
</dbReference>